<dbReference type="GeneID" id="5048440"/>
<evidence type="ECO:0000313" key="1">
    <source>
        <dbReference type="EMBL" id="ABP35342.1"/>
    </source>
</evidence>
<geneLocation type="chloroplast" evidence="1"/>
<keyword evidence="1" id="KW-0934">Plastid</keyword>
<sequence>MGVEEEIVQKKRSDILFLRTTFFFSKEIKKQSLPCIVVIL</sequence>
<name>A4QMK4_PINKO</name>
<keyword evidence="1" id="KW-0150">Chloroplast</keyword>
<dbReference type="AlphaFoldDB" id="A4QMK4"/>
<proteinExistence type="predicted"/>
<dbReference type="EMBL" id="AY228468">
    <property type="protein sequence ID" value="ABP35342.1"/>
    <property type="molecule type" value="Genomic_DNA"/>
</dbReference>
<dbReference type="RefSeq" id="YP_001152096.1">
    <property type="nucleotide sequence ID" value="NC_004677.2"/>
</dbReference>
<accession>A4QMK4</accession>
<protein>
    <submittedName>
        <fullName evidence="1">ORF40f</fullName>
    </submittedName>
</protein>
<organism evidence="1">
    <name type="scientific">Pinus koraiensis</name>
    <name type="common">Korean pine</name>
    <dbReference type="NCBI Taxonomy" id="88728"/>
    <lineage>
        <taxon>Eukaryota</taxon>
        <taxon>Viridiplantae</taxon>
        <taxon>Streptophyta</taxon>
        <taxon>Embryophyta</taxon>
        <taxon>Tracheophyta</taxon>
        <taxon>Spermatophyta</taxon>
        <taxon>Pinopsida</taxon>
        <taxon>Pinidae</taxon>
        <taxon>Conifers I</taxon>
        <taxon>Pinales</taxon>
        <taxon>Pinaceae</taxon>
        <taxon>Pinus</taxon>
        <taxon>Pinus subgen. Strobus</taxon>
    </lineage>
</organism>
<reference evidence="1" key="1">
    <citation type="submission" date="2007-04" db="EMBL/GenBank/DDBJ databases">
        <authorList>
            <person name="Noh E.W."/>
            <person name="Lee J.S."/>
            <person name="Choi Y.I."/>
            <person name="Han M.S."/>
            <person name="Yi Y.S."/>
            <person name="Han S.U."/>
        </authorList>
    </citation>
    <scope>NUCLEOTIDE SEQUENCE</scope>
</reference>